<dbReference type="AlphaFoldDB" id="A0A6A5SIV2"/>
<keyword evidence="2" id="KW-1185">Reference proteome</keyword>
<gene>
    <name evidence="1" type="ORF">EJ02DRAFT_436278</name>
</gene>
<dbReference type="Proteomes" id="UP000800038">
    <property type="component" value="Unassembled WGS sequence"/>
</dbReference>
<evidence type="ECO:0000313" key="2">
    <source>
        <dbReference type="Proteomes" id="UP000800038"/>
    </source>
</evidence>
<evidence type="ECO:0000313" key="1">
    <source>
        <dbReference type="EMBL" id="KAF1939620.1"/>
    </source>
</evidence>
<dbReference type="EMBL" id="ML976078">
    <property type="protein sequence ID" value="KAF1939620.1"/>
    <property type="molecule type" value="Genomic_DNA"/>
</dbReference>
<accession>A0A6A5SIV2</accession>
<name>A0A6A5SIV2_9PLEO</name>
<proteinExistence type="predicted"/>
<sequence length="52" mass="5907">MATSGPNCTTAVSLRHADPFRLYSHLDTLYYAFSIRCDVLKKDEDVVGRTRD</sequence>
<organism evidence="1 2">
    <name type="scientific">Clathrospora elynae</name>
    <dbReference type="NCBI Taxonomy" id="706981"/>
    <lineage>
        <taxon>Eukaryota</taxon>
        <taxon>Fungi</taxon>
        <taxon>Dikarya</taxon>
        <taxon>Ascomycota</taxon>
        <taxon>Pezizomycotina</taxon>
        <taxon>Dothideomycetes</taxon>
        <taxon>Pleosporomycetidae</taxon>
        <taxon>Pleosporales</taxon>
        <taxon>Diademaceae</taxon>
        <taxon>Clathrospora</taxon>
    </lineage>
</organism>
<protein>
    <submittedName>
        <fullName evidence="1">Uncharacterized protein</fullName>
    </submittedName>
</protein>
<reference evidence="1" key="1">
    <citation type="journal article" date="2020" name="Stud. Mycol.">
        <title>101 Dothideomycetes genomes: a test case for predicting lifestyles and emergence of pathogens.</title>
        <authorList>
            <person name="Haridas S."/>
            <person name="Albert R."/>
            <person name="Binder M."/>
            <person name="Bloem J."/>
            <person name="Labutti K."/>
            <person name="Salamov A."/>
            <person name="Andreopoulos B."/>
            <person name="Baker S."/>
            <person name="Barry K."/>
            <person name="Bills G."/>
            <person name="Bluhm B."/>
            <person name="Cannon C."/>
            <person name="Castanera R."/>
            <person name="Culley D."/>
            <person name="Daum C."/>
            <person name="Ezra D."/>
            <person name="Gonzalez J."/>
            <person name="Henrissat B."/>
            <person name="Kuo A."/>
            <person name="Liang C."/>
            <person name="Lipzen A."/>
            <person name="Lutzoni F."/>
            <person name="Magnuson J."/>
            <person name="Mondo S."/>
            <person name="Nolan M."/>
            <person name="Ohm R."/>
            <person name="Pangilinan J."/>
            <person name="Park H.-J."/>
            <person name="Ramirez L."/>
            <person name="Alfaro M."/>
            <person name="Sun H."/>
            <person name="Tritt A."/>
            <person name="Yoshinaga Y."/>
            <person name="Zwiers L.-H."/>
            <person name="Turgeon B."/>
            <person name="Goodwin S."/>
            <person name="Spatafora J."/>
            <person name="Crous P."/>
            <person name="Grigoriev I."/>
        </authorList>
    </citation>
    <scope>NUCLEOTIDE SEQUENCE</scope>
    <source>
        <strain evidence="1">CBS 161.51</strain>
    </source>
</reference>